<keyword evidence="5" id="KW-0489">Methyltransferase</keyword>
<dbReference type="AlphaFoldDB" id="A0A6A5TY66"/>
<dbReference type="PANTHER" id="PTHR43861">
    <property type="entry name" value="TRANS-ACONITATE 2-METHYLTRANSFERASE-RELATED"/>
    <property type="match status" value="1"/>
</dbReference>
<keyword evidence="2" id="KW-0479">Metal-binding</keyword>
<evidence type="ECO:0000256" key="1">
    <source>
        <dbReference type="ARBA" id="ARBA00005495"/>
    </source>
</evidence>
<comment type="similarity">
    <text evidence="1">Belongs to the Gfa family.</text>
</comment>
<dbReference type="InterPro" id="IPR029063">
    <property type="entry name" value="SAM-dependent_MTases_sf"/>
</dbReference>
<evidence type="ECO:0000259" key="4">
    <source>
        <dbReference type="PROSITE" id="PS51891"/>
    </source>
</evidence>
<dbReference type="GO" id="GO:0032259">
    <property type="term" value="P:methylation"/>
    <property type="evidence" value="ECO:0007669"/>
    <property type="project" value="UniProtKB-KW"/>
</dbReference>
<protein>
    <submittedName>
        <fullName evidence="5">S-adenosyl-L-methionine-dependent methyltransferase</fullName>
    </submittedName>
</protein>
<dbReference type="EMBL" id="ML976989">
    <property type="protein sequence ID" value="KAF1957378.1"/>
    <property type="molecule type" value="Genomic_DNA"/>
</dbReference>
<feature type="domain" description="CENP-V/GFA" evidence="4">
    <location>
        <begin position="296"/>
        <end position="431"/>
    </location>
</feature>
<accession>A0A6A5TY66</accession>
<dbReference type="GO" id="GO:0016846">
    <property type="term" value="F:carbon-sulfur lyase activity"/>
    <property type="evidence" value="ECO:0007669"/>
    <property type="project" value="InterPro"/>
</dbReference>
<dbReference type="InterPro" id="IPR025714">
    <property type="entry name" value="Methyltranfer_dom"/>
</dbReference>
<name>A0A6A5TY66_9PLEO</name>
<gene>
    <name evidence="5" type="ORF">CC80DRAFT_491500</name>
</gene>
<dbReference type="GO" id="GO:0046872">
    <property type="term" value="F:metal ion binding"/>
    <property type="evidence" value="ECO:0007669"/>
    <property type="project" value="UniProtKB-KW"/>
</dbReference>
<dbReference type="PROSITE" id="PS51891">
    <property type="entry name" value="CENP_V_GFA"/>
    <property type="match status" value="1"/>
</dbReference>
<dbReference type="Pfam" id="PF13847">
    <property type="entry name" value="Methyltransf_31"/>
    <property type="match status" value="1"/>
</dbReference>
<dbReference type="Gene3D" id="3.90.1590.10">
    <property type="entry name" value="glutathione-dependent formaldehyde- activating enzyme (gfa)"/>
    <property type="match status" value="1"/>
</dbReference>
<reference evidence="5" key="1">
    <citation type="journal article" date="2020" name="Stud. Mycol.">
        <title>101 Dothideomycetes genomes: a test case for predicting lifestyles and emergence of pathogens.</title>
        <authorList>
            <person name="Haridas S."/>
            <person name="Albert R."/>
            <person name="Binder M."/>
            <person name="Bloem J."/>
            <person name="Labutti K."/>
            <person name="Salamov A."/>
            <person name="Andreopoulos B."/>
            <person name="Baker S."/>
            <person name="Barry K."/>
            <person name="Bills G."/>
            <person name="Bluhm B."/>
            <person name="Cannon C."/>
            <person name="Castanera R."/>
            <person name="Culley D."/>
            <person name="Daum C."/>
            <person name="Ezra D."/>
            <person name="Gonzalez J."/>
            <person name="Henrissat B."/>
            <person name="Kuo A."/>
            <person name="Liang C."/>
            <person name="Lipzen A."/>
            <person name="Lutzoni F."/>
            <person name="Magnuson J."/>
            <person name="Mondo S."/>
            <person name="Nolan M."/>
            <person name="Ohm R."/>
            <person name="Pangilinan J."/>
            <person name="Park H.-J."/>
            <person name="Ramirez L."/>
            <person name="Alfaro M."/>
            <person name="Sun H."/>
            <person name="Tritt A."/>
            <person name="Yoshinaga Y."/>
            <person name="Zwiers L.-H."/>
            <person name="Turgeon B."/>
            <person name="Goodwin S."/>
            <person name="Spatafora J."/>
            <person name="Crous P."/>
            <person name="Grigoriev I."/>
        </authorList>
    </citation>
    <scope>NUCLEOTIDE SEQUENCE</scope>
    <source>
        <strain evidence="5">CBS 675.92</strain>
    </source>
</reference>
<organism evidence="5 6">
    <name type="scientific">Byssothecium circinans</name>
    <dbReference type="NCBI Taxonomy" id="147558"/>
    <lineage>
        <taxon>Eukaryota</taxon>
        <taxon>Fungi</taxon>
        <taxon>Dikarya</taxon>
        <taxon>Ascomycota</taxon>
        <taxon>Pezizomycotina</taxon>
        <taxon>Dothideomycetes</taxon>
        <taxon>Pleosporomycetidae</taxon>
        <taxon>Pleosporales</taxon>
        <taxon>Massarineae</taxon>
        <taxon>Massarinaceae</taxon>
        <taxon>Byssothecium</taxon>
    </lineage>
</organism>
<evidence type="ECO:0000313" key="6">
    <source>
        <dbReference type="Proteomes" id="UP000800035"/>
    </source>
</evidence>
<dbReference type="OrthoDB" id="6329284at2759"/>
<evidence type="ECO:0000256" key="3">
    <source>
        <dbReference type="ARBA" id="ARBA00022833"/>
    </source>
</evidence>
<proteinExistence type="inferred from homology"/>
<keyword evidence="6" id="KW-1185">Reference proteome</keyword>
<dbReference type="SUPFAM" id="SSF51316">
    <property type="entry name" value="Mss4-like"/>
    <property type="match status" value="1"/>
</dbReference>
<evidence type="ECO:0000256" key="2">
    <source>
        <dbReference type="ARBA" id="ARBA00022723"/>
    </source>
</evidence>
<keyword evidence="3" id="KW-0862">Zinc</keyword>
<dbReference type="CDD" id="cd02440">
    <property type="entry name" value="AdoMet_MTases"/>
    <property type="match status" value="1"/>
</dbReference>
<dbReference type="Proteomes" id="UP000800035">
    <property type="component" value="Unassembled WGS sequence"/>
</dbReference>
<dbReference type="InterPro" id="IPR011057">
    <property type="entry name" value="Mss4-like_sf"/>
</dbReference>
<sequence length="440" mass="48741">MASDVQAEKAVRLYESRAYHYDDTWHTDFTKRFISHLSIQPGQHVLDLACGTGLLTFLEADTVGPSGIVVGVDVTSNMLAIASHKKNQAGDKYANVTFHQGDVMRLDAIEDLKGRTFDVITLASALVLLPDPKAAIEHWSQFLKPGGVLALDSTHPRNLVSGMVLERTARRLELAVPYNREWSLNEASLKNVVESAGLQVESVVTIDNQAGYGKRFHDVDSWDDHFVENVIMKDVTQTFATNEIRKKAQAIYKEEWERLAVDGKVEEVDAVFFAIARKSADGSQYVSESASKDVVFKGGCRCGGVQYTCTAQPSDLTFCHCRACQQTSGAAFLAFFTVPTESIEWKSTLTLKQLTLSKFAHRWFCTGCGAPVKMIYHSESDYTGLLMAGIDLESFKGTLPKIKQHIFLGEKAPWFVLPDDGAARLQTSPFDERLELEKAG</sequence>
<dbReference type="PANTHER" id="PTHR43861:SF1">
    <property type="entry name" value="TRANS-ACONITATE 2-METHYLTRANSFERASE"/>
    <property type="match status" value="1"/>
</dbReference>
<dbReference type="Gene3D" id="3.40.50.150">
    <property type="entry name" value="Vaccinia Virus protein VP39"/>
    <property type="match status" value="1"/>
</dbReference>
<evidence type="ECO:0000313" key="5">
    <source>
        <dbReference type="EMBL" id="KAF1957378.1"/>
    </source>
</evidence>
<keyword evidence="5" id="KW-0808">Transferase</keyword>
<dbReference type="GO" id="GO:0008168">
    <property type="term" value="F:methyltransferase activity"/>
    <property type="evidence" value="ECO:0007669"/>
    <property type="project" value="UniProtKB-KW"/>
</dbReference>
<dbReference type="SUPFAM" id="SSF53335">
    <property type="entry name" value="S-adenosyl-L-methionine-dependent methyltransferases"/>
    <property type="match status" value="1"/>
</dbReference>
<dbReference type="InterPro" id="IPR006913">
    <property type="entry name" value="CENP-V/GFA"/>
</dbReference>
<dbReference type="Pfam" id="PF04828">
    <property type="entry name" value="GFA"/>
    <property type="match status" value="1"/>
</dbReference>